<proteinExistence type="predicted"/>
<gene>
    <name evidence="1" type="ORF">T01_5497</name>
</gene>
<keyword evidence="2" id="KW-1185">Reference proteome</keyword>
<dbReference type="RefSeq" id="XP_003368712.1">
    <property type="nucleotide sequence ID" value="XM_003368664.1"/>
</dbReference>
<protein>
    <submittedName>
        <fullName evidence="1">Uncharacterized protein</fullName>
    </submittedName>
</protein>
<sequence>MDIVLQKRDAIPLQSLLYTVRKSMTESIETATSAQRLYAYKDVPQQSNKGLTVGTKVTAANERLICASCLPMKISNDHILGEHAVLDENNGRTHHGVNLR</sequence>
<accession>E5SYR4</accession>
<dbReference type="EMBL" id="JYDH01000279">
    <property type="protein sequence ID" value="KRY27151.1"/>
    <property type="molecule type" value="Genomic_DNA"/>
</dbReference>
<dbReference type="KEGG" id="tsp:Tsp_11947"/>
<name>E5SYR4_TRISP</name>
<reference evidence="1 2" key="1">
    <citation type="submission" date="2015-01" db="EMBL/GenBank/DDBJ databases">
        <title>Evolution of Trichinella species and genotypes.</title>
        <authorList>
            <person name="Korhonen P.K."/>
            <person name="Edoardo P."/>
            <person name="Giuseppe L.R."/>
            <person name="Gasser R.B."/>
        </authorList>
    </citation>
    <scope>NUCLEOTIDE SEQUENCE [LARGE SCALE GENOMIC DNA]</scope>
    <source>
        <strain evidence="1">ISS3</strain>
    </source>
</reference>
<evidence type="ECO:0000313" key="1">
    <source>
        <dbReference type="EMBL" id="KRY27151.1"/>
    </source>
</evidence>
<organism evidence="1 2">
    <name type="scientific">Trichinella spiralis</name>
    <name type="common">Trichina worm</name>
    <dbReference type="NCBI Taxonomy" id="6334"/>
    <lineage>
        <taxon>Eukaryota</taxon>
        <taxon>Metazoa</taxon>
        <taxon>Ecdysozoa</taxon>
        <taxon>Nematoda</taxon>
        <taxon>Enoplea</taxon>
        <taxon>Dorylaimia</taxon>
        <taxon>Trichinellida</taxon>
        <taxon>Trichinellidae</taxon>
        <taxon>Trichinella</taxon>
    </lineage>
</organism>
<evidence type="ECO:0000313" key="2">
    <source>
        <dbReference type="Proteomes" id="UP000054776"/>
    </source>
</evidence>
<comment type="caution">
    <text evidence="1">The sequence shown here is derived from an EMBL/GenBank/DDBJ whole genome shotgun (WGS) entry which is preliminary data.</text>
</comment>
<dbReference type="InParanoid" id="E5SYR4"/>
<dbReference type="AlphaFoldDB" id="E5SYR4"/>
<dbReference type="HOGENOM" id="CLU_2309687_0_0_1"/>
<dbReference type="Proteomes" id="UP000054776">
    <property type="component" value="Unassembled WGS sequence"/>
</dbReference>